<proteinExistence type="predicted"/>
<name>A0A101HNZ6_9BACT</name>
<evidence type="ECO:0000313" key="1">
    <source>
        <dbReference type="EMBL" id="KUK80189.1"/>
    </source>
</evidence>
<dbReference type="PATRIC" id="fig|1184387.3.peg.1550"/>
<dbReference type="InterPro" id="IPR008947">
    <property type="entry name" value="PLipase_C/P1_nuclease_dom_sf"/>
</dbReference>
<organism evidence="1 2">
    <name type="scientific">Mesotoga prima</name>
    <dbReference type="NCBI Taxonomy" id="1184387"/>
    <lineage>
        <taxon>Bacteria</taxon>
        <taxon>Thermotogati</taxon>
        <taxon>Thermotogota</taxon>
        <taxon>Thermotogae</taxon>
        <taxon>Kosmotogales</taxon>
        <taxon>Kosmotogaceae</taxon>
        <taxon>Mesotoga</taxon>
    </lineage>
</organism>
<dbReference type="InterPro" id="IPR001531">
    <property type="entry name" value="Zn_PLipaseC"/>
</dbReference>
<dbReference type="CDD" id="cd11009">
    <property type="entry name" value="Zn_dep_PLPC"/>
    <property type="match status" value="1"/>
</dbReference>
<dbReference type="EMBL" id="LGGP01000193">
    <property type="protein sequence ID" value="KUK80189.1"/>
    <property type="molecule type" value="Genomic_DNA"/>
</dbReference>
<dbReference type="GO" id="GO:0008270">
    <property type="term" value="F:zinc ion binding"/>
    <property type="evidence" value="ECO:0007669"/>
    <property type="project" value="InterPro"/>
</dbReference>
<dbReference type="Gene3D" id="1.10.575.10">
    <property type="entry name" value="P1 Nuclease"/>
    <property type="match status" value="1"/>
</dbReference>
<protein>
    <submittedName>
        <fullName evidence="1">Zinc dependent phospholipase C</fullName>
    </submittedName>
</protein>
<dbReference type="GO" id="GO:0004629">
    <property type="term" value="F:phospholipase C activity"/>
    <property type="evidence" value="ECO:0007669"/>
    <property type="project" value="InterPro"/>
</dbReference>
<dbReference type="Proteomes" id="UP000054092">
    <property type="component" value="Unassembled WGS sequence"/>
</dbReference>
<comment type="caution">
    <text evidence="1">The sequence shown here is derived from an EMBL/GenBank/DDBJ whole genome shotgun (WGS) entry which is preliminary data.</text>
</comment>
<sequence length="336" mass="39244">MKKVMMILILLLAVFGFSWSGHDALTYLIVSQYEEVFDKYVEITPYTYADVDTREYNPAIEGFYDYLGESYLPEEDLDLYSAVFPNPKPVDDKAPMWQILSVYSYEPDLGMDKGLELKGIETLLGDSQGLRHMEYRMLFFVRVGEVTDVVQYFSDLAEIAYSRGDHYWAYRFMGRAIHYLEDVGQPFHTFPAPFFELLKLPFNMDKWLAIFANYHFAYDFYGGYLIWGQYEPLLMALEEVPARIVKNPKQAAVDLRKYSREKLNPVYYELKHVMGNELEKPQAVWLGKEYFDDLHEAGKTSKLDNLSVEILRETASYVKGYINYMLNRFAAIDSES</sequence>
<evidence type="ECO:0000313" key="2">
    <source>
        <dbReference type="Proteomes" id="UP000054092"/>
    </source>
</evidence>
<dbReference type="SUPFAM" id="SSF48537">
    <property type="entry name" value="Phospholipase C/P1 nuclease"/>
    <property type="match status" value="1"/>
</dbReference>
<accession>A0A101HNZ6</accession>
<dbReference type="AlphaFoldDB" id="A0A101HNZ6"/>
<reference evidence="2" key="1">
    <citation type="journal article" date="2015" name="MBio">
        <title>Genome-Resolved Metagenomic Analysis Reveals Roles for Candidate Phyla and Other Microbial Community Members in Biogeochemical Transformations in Oil Reservoirs.</title>
        <authorList>
            <person name="Hu P."/>
            <person name="Tom L."/>
            <person name="Singh A."/>
            <person name="Thomas B.C."/>
            <person name="Baker B.J."/>
            <person name="Piceno Y.M."/>
            <person name="Andersen G.L."/>
            <person name="Banfield J.F."/>
        </authorList>
    </citation>
    <scope>NUCLEOTIDE SEQUENCE [LARGE SCALE GENOMIC DNA]</scope>
</reference>
<gene>
    <name evidence="1" type="ORF">XD94_1119</name>
</gene>